<dbReference type="Proteomes" id="UP001148614">
    <property type="component" value="Unassembled WGS sequence"/>
</dbReference>
<keyword evidence="3" id="KW-1185">Reference proteome</keyword>
<name>A0A9W8TS20_9PEZI</name>
<reference evidence="2" key="1">
    <citation type="submission" date="2022-07" db="EMBL/GenBank/DDBJ databases">
        <title>Genome Sequence of Xylaria arbuscula.</title>
        <authorList>
            <person name="Buettner E."/>
        </authorList>
    </citation>
    <scope>NUCLEOTIDE SEQUENCE</scope>
    <source>
        <strain evidence="2">VT107</strain>
    </source>
</reference>
<dbReference type="EMBL" id="JANPWZ010000095">
    <property type="protein sequence ID" value="KAJ3579446.1"/>
    <property type="molecule type" value="Genomic_DNA"/>
</dbReference>
<proteinExistence type="predicted"/>
<dbReference type="AlphaFoldDB" id="A0A9W8TS20"/>
<protein>
    <submittedName>
        <fullName evidence="2">Uncharacterized protein</fullName>
    </submittedName>
</protein>
<accession>A0A9W8TS20</accession>
<gene>
    <name evidence="2" type="ORF">NPX13_g1115</name>
</gene>
<organism evidence="2 3">
    <name type="scientific">Xylaria arbuscula</name>
    <dbReference type="NCBI Taxonomy" id="114810"/>
    <lineage>
        <taxon>Eukaryota</taxon>
        <taxon>Fungi</taxon>
        <taxon>Dikarya</taxon>
        <taxon>Ascomycota</taxon>
        <taxon>Pezizomycotina</taxon>
        <taxon>Sordariomycetes</taxon>
        <taxon>Xylariomycetidae</taxon>
        <taxon>Xylariales</taxon>
        <taxon>Xylariaceae</taxon>
        <taxon>Xylaria</taxon>
    </lineage>
</organism>
<feature type="region of interest" description="Disordered" evidence="1">
    <location>
        <begin position="31"/>
        <end position="73"/>
    </location>
</feature>
<evidence type="ECO:0000256" key="1">
    <source>
        <dbReference type="SAM" id="MobiDB-lite"/>
    </source>
</evidence>
<evidence type="ECO:0000313" key="3">
    <source>
        <dbReference type="Proteomes" id="UP001148614"/>
    </source>
</evidence>
<sequence length="73" mass="8731">MCLRPGIRMPANGWHGKDEELLIQRLARMEQTAVEESQQKEVEEEKRKPEAEQDLDSRKDQCPERQRAERKRQ</sequence>
<feature type="compositionally biased region" description="Basic and acidic residues" evidence="1">
    <location>
        <begin position="37"/>
        <end position="67"/>
    </location>
</feature>
<evidence type="ECO:0000313" key="2">
    <source>
        <dbReference type="EMBL" id="KAJ3579446.1"/>
    </source>
</evidence>
<comment type="caution">
    <text evidence="2">The sequence shown here is derived from an EMBL/GenBank/DDBJ whole genome shotgun (WGS) entry which is preliminary data.</text>
</comment>